<dbReference type="InterPro" id="IPR045860">
    <property type="entry name" value="Snake_toxin-like_sf"/>
</dbReference>
<feature type="non-terminal residue" evidence="2">
    <location>
        <position position="166"/>
    </location>
</feature>
<dbReference type="EMBL" id="JACVVK020000067">
    <property type="protein sequence ID" value="KAK7496432.1"/>
    <property type="molecule type" value="Genomic_DNA"/>
</dbReference>
<protein>
    <submittedName>
        <fullName evidence="2">Uncharacterized protein</fullName>
    </submittedName>
</protein>
<comment type="caution">
    <text evidence="2">The sequence shown here is derived from an EMBL/GenBank/DDBJ whole genome shotgun (WGS) entry which is preliminary data.</text>
</comment>
<dbReference type="CDD" id="cd00117">
    <property type="entry name" value="TFP"/>
    <property type="match status" value="1"/>
</dbReference>
<organism evidence="2 3">
    <name type="scientific">Batillaria attramentaria</name>
    <dbReference type="NCBI Taxonomy" id="370345"/>
    <lineage>
        <taxon>Eukaryota</taxon>
        <taxon>Metazoa</taxon>
        <taxon>Spiralia</taxon>
        <taxon>Lophotrochozoa</taxon>
        <taxon>Mollusca</taxon>
        <taxon>Gastropoda</taxon>
        <taxon>Caenogastropoda</taxon>
        <taxon>Sorbeoconcha</taxon>
        <taxon>Cerithioidea</taxon>
        <taxon>Batillariidae</taxon>
        <taxon>Batillaria</taxon>
    </lineage>
</organism>
<dbReference type="AlphaFoldDB" id="A0ABD0LAL7"/>
<proteinExistence type="predicted"/>
<feature type="non-terminal residue" evidence="2">
    <location>
        <position position="1"/>
    </location>
</feature>
<evidence type="ECO:0000256" key="1">
    <source>
        <dbReference type="SAM" id="MobiDB-lite"/>
    </source>
</evidence>
<name>A0ABD0LAL7_9CAEN</name>
<feature type="region of interest" description="Disordered" evidence="1">
    <location>
        <begin position="30"/>
        <end position="55"/>
    </location>
</feature>
<reference evidence="2 3" key="1">
    <citation type="journal article" date="2023" name="Sci. Data">
        <title>Genome assembly of the Korean intertidal mud-creeper Batillaria attramentaria.</title>
        <authorList>
            <person name="Patra A.K."/>
            <person name="Ho P.T."/>
            <person name="Jun S."/>
            <person name="Lee S.J."/>
            <person name="Kim Y."/>
            <person name="Won Y.J."/>
        </authorList>
    </citation>
    <scope>NUCLEOTIDE SEQUENCE [LARGE SCALE GENOMIC DNA]</scope>
    <source>
        <strain evidence="2">Wonlab-2016</strain>
    </source>
</reference>
<keyword evidence="3" id="KW-1185">Reference proteome</keyword>
<evidence type="ECO:0000313" key="2">
    <source>
        <dbReference type="EMBL" id="KAK7496432.1"/>
    </source>
</evidence>
<accession>A0ABD0LAL7</accession>
<dbReference type="Proteomes" id="UP001519460">
    <property type="component" value="Unassembled WGS sequence"/>
</dbReference>
<gene>
    <name evidence="2" type="ORF">BaRGS_00012354</name>
</gene>
<evidence type="ECO:0000313" key="3">
    <source>
        <dbReference type="Proteomes" id="UP001519460"/>
    </source>
</evidence>
<sequence>CGRRHLEKTASEHQTYINIWHNSDNHHNAYNYHNSDNHHNSNNHHNDNYHHDAKTYHNHAHNDHSSACDSAGVCAVCSGLDCLLHDPDGHTCDSTKPFCYIKVVEGTGGSRDISRGCASRDECHPPEGACKNVEGSLLTQGTECMFCCTKENCNAPPDLLPAVDTR</sequence>
<dbReference type="SUPFAM" id="SSF57302">
    <property type="entry name" value="Snake toxin-like"/>
    <property type="match status" value="1"/>
</dbReference>
<feature type="compositionally biased region" description="Basic and acidic residues" evidence="1">
    <location>
        <begin position="35"/>
        <end position="55"/>
    </location>
</feature>